<dbReference type="AlphaFoldDB" id="A0AAD3T4Z6"/>
<keyword evidence="2" id="KW-1185">Reference proteome</keyword>
<evidence type="ECO:0000313" key="1">
    <source>
        <dbReference type="EMBL" id="GMH22822.1"/>
    </source>
</evidence>
<accession>A0AAD3T4Z6</accession>
<reference evidence="1" key="1">
    <citation type="submission" date="2023-05" db="EMBL/GenBank/DDBJ databases">
        <title>Nepenthes gracilis genome sequencing.</title>
        <authorList>
            <person name="Fukushima K."/>
        </authorList>
    </citation>
    <scope>NUCLEOTIDE SEQUENCE</scope>
    <source>
        <strain evidence="1">SING2019-196</strain>
    </source>
</reference>
<comment type="caution">
    <text evidence="1">The sequence shown here is derived from an EMBL/GenBank/DDBJ whole genome shotgun (WGS) entry which is preliminary data.</text>
</comment>
<organism evidence="1 2">
    <name type="scientific">Nepenthes gracilis</name>
    <name type="common">Slender pitcher plant</name>
    <dbReference type="NCBI Taxonomy" id="150966"/>
    <lineage>
        <taxon>Eukaryota</taxon>
        <taxon>Viridiplantae</taxon>
        <taxon>Streptophyta</taxon>
        <taxon>Embryophyta</taxon>
        <taxon>Tracheophyta</taxon>
        <taxon>Spermatophyta</taxon>
        <taxon>Magnoliopsida</taxon>
        <taxon>eudicotyledons</taxon>
        <taxon>Gunneridae</taxon>
        <taxon>Pentapetalae</taxon>
        <taxon>Caryophyllales</taxon>
        <taxon>Nepenthaceae</taxon>
        <taxon>Nepenthes</taxon>
    </lineage>
</organism>
<proteinExistence type="predicted"/>
<evidence type="ECO:0000313" key="2">
    <source>
        <dbReference type="Proteomes" id="UP001279734"/>
    </source>
</evidence>
<gene>
    <name evidence="1" type="ORF">Nepgr_024665</name>
</gene>
<protein>
    <submittedName>
        <fullName evidence="1">Uncharacterized protein</fullName>
    </submittedName>
</protein>
<dbReference type="Proteomes" id="UP001279734">
    <property type="component" value="Unassembled WGS sequence"/>
</dbReference>
<dbReference type="EMBL" id="BSYO01000025">
    <property type="protein sequence ID" value="GMH22822.1"/>
    <property type="molecule type" value="Genomic_DNA"/>
</dbReference>
<name>A0AAD3T4Z6_NEPGR</name>
<sequence>MDFSEPKGPTVTIPGRSAVMVFLETFAPVTASHAELSMSVYSGPIKPDAAVSADSTNGILEPTVPDTAAPTESMAYGLPAWCSCSAGYILLPHDSEIQEGFDSDGAVFLEFGREADIFVA</sequence>